<keyword evidence="2" id="KW-0547">Nucleotide-binding</keyword>
<sequence>MALLETDIAERLSPAAREQPVISLRGLSLAYGAGKNRKAVLKDVNLEIGENEFVVVLGASGCGKTSLLRLLAGYETHEEGEIAVLGSETPAPRPEVGVVFQQANLFPWLDIRRNVEFGLKMKRVSRQERSRIALETIRQVGLADYHRYLPYQLSGGMKQRAAIARTLAADPRVLLMDEPFGALDAITRENLQSLLKKIWRETRRTVFFITHDVDEALLLGSRIIVMSGAPGRIGLDRVNPLFREGEGVGQLRQHREYAALREELLRHLEKRDS</sequence>
<evidence type="ECO:0000256" key="1">
    <source>
        <dbReference type="ARBA" id="ARBA00022448"/>
    </source>
</evidence>
<dbReference type="PANTHER" id="PTHR42788">
    <property type="entry name" value="TAURINE IMPORT ATP-BINDING PROTEIN-RELATED"/>
    <property type="match status" value="1"/>
</dbReference>
<name>A0A3G3K442_9BACL</name>
<evidence type="ECO:0000313" key="6">
    <source>
        <dbReference type="Proteomes" id="UP000269097"/>
    </source>
</evidence>
<dbReference type="PROSITE" id="PS00211">
    <property type="entry name" value="ABC_TRANSPORTER_1"/>
    <property type="match status" value="1"/>
</dbReference>
<proteinExistence type="predicted"/>
<dbReference type="GO" id="GO:0016887">
    <property type="term" value="F:ATP hydrolysis activity"/>
    <property type="evidence" value="ECO:0007669"/>
    <property type="project" value="InterPro"/>
</dbReference>
<accession>A0A3G3K442</accession>
<dbReference type="KEGG" id="coh:EAV92_23045"/>
<protein>
    <submittedName>
        <fullName evidence="5">ABC transporter ATP-binding protein</fullName>
    </submittedName>
</protein>
<dbReference type="InterPro" id="IPR017871">
    <property type="entry name" value="ABC_transporter-like_CS"/>
</dbReference>
<dbReference type="PANTHER" id="PTHR42788:SF13">
    <property type="entry name" value="ALIPHATIC SULFONATES IMPORT ATP-BINDING PROTEIN SSUB"/>
    <property type="match status" value="1"/>
</dbReference>
<dbReference type="GO" id="GO:0005524">
    <property type="term" value="F:ATP binding"/>
    <property type="evidence" value="ECO:0007669"/>
    <property type="project" value="UniProtKB-KW"/>
</dbReference>
<keyword evidence="1" id="KW-0813">Transport</keyword>
<organism evidence="5 6">
    <name type="scientific">Cohnella candidum</name>
    <dbReference type="NCBI Taxonomy" id="2674991"/>
    <lineage>
        <taxon>Bacteria</taxon>
        <taxon>Bacillati</taxon>
        <taxon>Bacillota</taxon>
        <taxon>Bacilli</taxon>
        <taxon>Bacillales</taxon>
        <taxon>Paenibacillaceae</taxon>
        <taxon>Cohnella</taxon>
    </lineage>
</organism>
<feature type="domain" description="ABC transporter" evidence="4">
    <location>
        <begin position="24"/>
        <end position="253"/>
    </location>
</feature>
<dbReference type="CDD" id="cd03293">
    <property type="entry name" value="ABC_NrtD_SsuB_transporters"/>
    <property type="match status" value="1"/>
</dbReference>
<gene>
    <name evidence="5" type="ORF">EAV92_23045</name>
</gene>
<dbReference type="SMART" id="SM00382">
    <property type="entry name" value="AAA"/>
    <property type="match status" value="1"/>
</dbReference>
<evidence type="ECO:0000313" key="5">
    <source>
        <dbReference type="EMBL" id="AYQ75170.1"/>
    </source>
</evidence>
<dbReference type="SUPFAM" id="SSF52540">
    <property type="entry name" value="P-loop containing nucleoside triphosphate hydrolases"/>
    <property type="match status" value="1"/>
</dbReference>
<dbReference type="EMBL" id="CP033433">
    <property type="protein sequence ID" value="AYQ75170.1"/>
    <property type="molecule type" value="Genomic_DNA"/>
</dbReference>
<evidence type="ECO:0000256" key="3">
    <source>
        <dbReference type="ARBA" id="ARBA00022840"/>
    </source>
</evidence>
<keyword evidence="6" id="KW-1185">Reference proteome</keyword>
<dbReference type="Pfam" id="PF00005">
    <property type="entry name" value="ABC_tran"/>
    <property type="match status" value="1"/>
</dbReference>
<dbReference type="AlphaFoldDB" id="A0A3G3K442"/>
<reference evidence="5 6" key="1">
    <citation type="submission" date="2018-10" db="EMBL/GenBank/DDBJ databases">
        <title>Genome Sequence of Cohnella sp.</title>
        <authorList>
            <person name="Srinivasan S."/>
            <person name="Kim M.K."/>
        </authorList>
    </citation>
    <scope>NUCLEOTIDE SEQUENCE [LARGE SCALE GENOMIC DNA]</scope>
    <source>
        <strain evidence="5 6">18JY8-7</strain>
    </source>
</reference>
<evidence type="ECO:0000256" key="2">
    <source>
        <dbReference type="ARBA" id="ARBA00022741"/>
    </source>
</evidence>
<dbReference type="RefSeq" id="WP_123043250.1">
    <property type="nucleotide sequence ID" value="NZ_CP033433.1"/>
</dbReference>
<keyword evidence="3 5" id="KW-0067">ATP-binding</keyword>
<dbReference type="InterPro" id="IPR027417">
    <property type="entry name" value="P-loop_NTPase"/>
</dbReference>
<dbReference type="PROSITE" id="PS50893">
    <property type="entry name" value="ABC_TRANSPORTER_2"/>
    <property type="match status" value="1"/>
</dbReference>
<dbReference type="Proteomes" id="UP000269097">
    <property type="component" value="Chromosome"/>
</dbReference>
<dbReference type="InterPro" id="IPR003439">
    <property type="entry name" value="ABC_transporter-like_ATP-bd"/>
</dbReference>
<dbReference type="InterPro" id="IPR050166">
    <property type="entry name" value="ABC_transporter_ATP-bind"/>
</dbReference>
<dbReference type="InterPro" id="IPR003593">
    <property type="entry name" value="AAA+_ATPase"/>
</dbReference>
<evidence type="ECO:0000259" key="4">
    <source>
        <dbReference type="PROSITE" id="PS50893"/>
    </source>
</evidence>
<dbReference type="Gene3D" id="3.40.50.300">
    <property type="entry name" value="P-loop containing nucleotide triphosphate hydrolases"/>
    <property type="match status" value="1"/>
</dbReference>